<accession>A0ABS8T718</accession>
<dbReference type="EMBL" id="JACEIK010001205">
    <property type="protein sequence ID" value="MCD7467182.1"/>
    <property type="molecule type" value="Genomic_DNA"/>
</dbReference>
<evidence type="ECO:0008006" key="4">
    <source>
        <dbReference type="Google" id="ProtNLM"/>
    </source>
</evidence>
<gene>
    <name evidence="2" type="ORF">HAX54_004459</name>
</gene>
<evidence type="ECO:0000313" key="3">
    <source>
        <dbReference type="Proteomes" id="UP000823775"/>
    </source>
</evidence>
<protein>
    <recommendedName>
        <fullName evidence="4">DET1- and DDB1-associated protein 1</fullName>
    </recommendedName>
</protein>
<evidence type="ECO:0000313" key="2">
    <source>
        <dbReference type="EMBL" id="MCD7467182.1"/>
    </source>
</evidence>
<dbReference type="Proteomes" id="UP000823775">
    <property type="component" value="Unassembled WGS sequence"/>
</dbReference>
<reference evidence="2 3" key="1">
    <citation type="journal article" date="2021" name="BMC Genomics">
        <title>Datura genome reveals duplications of psychoactive alkaloid biosynthetic genes and high mutation rate following tissue culture.</title>
        <authorList>
            <person name="Rajewski A."/>
            <person name="Carter-House D."/>
            <person name="Stajich J."/>
            <person name="Litt A."/>
        </authorList>
    </citation>
    <scope>NUCLEOTIDE SEQUENCE [LARGE SCALE GENOMIC DNA]</scope>
    <source>
        <strain evidence="2">AR-01</strain>
    </source>
</reference>
<feature type="region of interest" description="Disordered" evidence="1">
    <location>
        <begin position="36"/>
        <end position="64"/>
    </location>
</feature>
<organism evidence="2 3">
    <name type="scientific">Datura stramonium</name>
    <name type="common">Jimsonweed</name>
    <name type="synonym">Common thornapple</name>
    <dbReference type="NCBI Taxonomy" id="4076"/>
    <lineage>
        <taxon>Eukaryota</taxon>
        <taxon>Viridiplantae</taxon>
        <taxon>Streptophyta</taxon>
        <taxon>Embryophyta</taxon>
        <taxon>Tracheophyta</taxon>
        <taxon>Spermatophyta</taxon>
        <taxon>Magnoliopsida</taxon>
        <taxon>eudicotyledons</taxon>
        <taxon>Gunneridae</taxon>
        <taxon>Pentapetalae</taxon>
        <taxon>asterids</taxon>
        <taxon>lamiids</taxon>
        <taxon>Solanales</taxon>
        <taxon>Solanaceae</taxon>
        <taxon>Solanoideae</taxon>
        <taxon>Datureae</taxon>
        <taxon>Datura</taxon>
    </lineage>
</organism>
<proteinExistence type="predicted"/>
<evidence type="ECO:0000256" key="1">
    <source>
        <dbReference type="SAM" id="MobiDB-lite"/>
    </source>
</evidence>
<keyword evidence="3" id="KW-1185">Reference proteome</keyword>
<name>A0ABS8T718_DATST</name>
<sequence length="102" mass="11663">MLIVCAMKCMFFGRIEDKNEFAAYVRADLRAGSKSCGTSLPGLPQQSGNPFSMQMQNPVVHSNMPNMEPEFSKARFFISNKIYEYLMQRQQAHEKPPKKGRI</sequence>
<feature type="compositionally biased region" description="Polar residues" evidence="1">
    <location>
        <begin position="44"/>
        <end position="64"/>
    </location>
</feature>
<comment type="caution">
    <text evidence="2">The sequence shown here is derived from an EMBL/GenBank/DDBJ whole genome shotgun (WGS) entry which is preliminary data.</text>
</comment>